<feature type="region of interest" description="Disordered" evidence="2">
    <location>
        <begin position="268"/>
        <end position="294"/>
    </location>
</feature>
<dbReference type="PANTHER" id="PTHR32305">
    <property type="match status" value="1"/>
</dbReference>
<dbReference type="NCBIfam" id="TIGR01643">
    <property type="entry name" value="YD_repeat_2x"/>
    <property type="match status" value="13"/>
</dbReference>
<dbReference type="InterPro" id="IPR045351">
    <property type="entry name" value="DUF6531"/>
</dbReference>
<dbReference type="InterPro" id="IPR022385">
    <property type="entry name" value="Rhs_assc_core"/>
</dbReference>
<feature type="transmembrane region" description="Helical" evidence="3">
    <location>
        <begin position="180"/>
        <end position="200"/>
    </location>
</feature>
<dbReference type="Pfam" id="PF25023">
    <property type="entry name" value="TEN_YD-shell"/>
    <property type="match status" value="1"/>
</dbReference>
<evidence type="ECO:0008006" key="8">
    <source>
        <dbReference type="Google" id="ProtNLM"/>
    </source>
</evidence>
<dbReference type="EMBL" id="CP018047">
    <property type="protein sequence ID" value="AQU68104.1"/>
    <property type="molecule type" value="Genomic_DNA"/>
</dbReference>
<dbReference type="Pfam" id="PF05593">
    <property type="entry name" value="RHS_repeat"/>
    <property type="match status" value="8"/>
</dbReference>
<dbReference type="InterPro" id="IPR050708">
    <property type="entry name" value="T6SS_VgrG/RHS"/>
</dbReference>
<dbReference type="Gene3D" id="2.180.10.10">
    <property type="entry name" value="RHS repeat-associated core"/>
    <property type="match status" value="4"/>
</dbReference>
<evidence type="ECO:0000256" key="1">
    <source>
        <dbReference type="ARBA" id="ARBA00022737"/>
    </source>
</evidence>
<feature type="transmembrane region" description="Helical" evidence="3">
    <location>
        <begin position="98"/>
        <end position="120"/>
    </location>
</feature>
<keyword evidence="1" id="KW-0677">Repeat</keyword>
<dbReference type="InterPro" id="IPR006530">
    <property type="entry name" value="YD"/>
</dbReference>
<dbReference type="PRINTS" id="PR00394">
    <property type="entry name" value="RHSPROTEIN"/>
</dbReference>
<name>A0A1U9QV24_STRNV</name>
<keyword evidence="3" id="KW-0812">Transmembrane</keyword>
<evidence type="ECO:0000259" key="4">
    <source>
        <dbReference type="Pfam" id="PF20148"/>
    </source>
</evidence>
<evidence type="ECO:0000256" key="2">
    <source>
        <dbReference type="SAM" id="MobiDB-lite"/>
    </source>
</evidence>
<dbReference type="NCBIfam" id="TIGR03696">
    <property type="entry name" value="Rhs_assc_core"/>
    <property type="match status" value="1"/>
</dbReference>
<dbReference type="PANTHER" id="PTHR32305:SF15">
    <property type="entry name" value="PROTEIN RHSA-RELATED"/>
    <property type="match status" value="1"/>
</dbReference>
<dbReference type="Pfam" id="PF13367">
    <property type="entry name" value="PrsW-protease"/>
    <property type="match status" value="1"/>
</dbReference>
<keyword evidence="3" id="KW-0472">Membrane</keyword>
<dbReference type="KEGG" id="snw:BBN63_19660"/>
<feature type="compositionally biased region" description="Gly residues" evidence="2">
    <location>
        <begin position="281"/>
        <end position="294"/>
    </location>
</feature>
<feature type="transmembrane region" description="Helical" evidence="3">
    <location>
        <begin position="239"/>
        <end position="259"/>
    </location>
</feature>
<protein>
    <recommendedName>
        <fullName evidence="8">PrsW family intramembrane metalloprotease</fullName>
    </recommendedName>
</protein>
<feature type="domain" description="Teneurin-like YD-shell" evidence="5">
    <location>
        <begin position="1335"/>
        <end position="1594"/>
    </location>
</feature>
<keyword evidence="3" id="KW-1133">Transmembrane helix</keyword>
<feature type="region of interest" description="Disordered" evidence="2">
    <location>
        <begin position="1658"/>
        <end position="1692"/>
    </location>
</feature>
<dbReference type="InterPro" id="IPR056823">
    <property type="entry name" value="TEN-like_YD-shell"/>
</dbReference>
<feature type="transmembrane region" description="Helical" evidence="3">
    <location>
        <begin position="521"/>
        <end position="548"/>
    </location>
</feature>
<evidence type="ECO:0000313" key="6">
    <source>
        <dbReference type="EMBL" id="AQU68104.1"/>
    </source>
</evidence>
<gene>
    <name evidence="6" type="ORF">BBN63_19660</name>
</gene>
<keyword evidence="7" id="KW-1185">Reference proteome</keyword>
<evidence type="ECO:0000313" key="7">
    <source>
        <dbReference type="Proteomes" id="UP000189677"/>
    </source>
</evidence>
<dbReference type="Pfam" id="PF20148">
    <property type="entry name" value="DUF6531"/>
    <property type="match status" value="1"/>
</dbReference>
<feature type="compositionally biased region" description="Basic and acidic residues" evidence="2">
    <location>
        <begin position="925"/>
        <end position="938"/>
    </location>
</feature>
<dbReference type="InterPro" id="IPR026898">
    <property type="entry name" value="PrsW"/>
</dbReference>
<feature type="transmembrane region" description="Helical" evidence="3">
    <location>
        <begin position="395"/>
        <end position="415"/>
    </location>
</feature>
<accession>A0A1U9QV24</accession>
<feature type="region of interest" description="Disordered" evidence="2">
    <location>
        <begin position="919"/>
        <end position="941"/>
    </location>
</feature>
<evidence type="ECO:0000259" key="5">
    <source>
        <dbReference type="Pfam" id="PF25023"/>
    </source>
</evidence>
<feature type="compositionally biased region" description="Basic and acidic residues" evidence="2">
    <location>
        <begin position="268"/>
        <end position="280"/>
    </location>
</feature>
<evidence type="ECO:0000256" key="3">
    <source>
        <dbReference type="SAM" id="Phobius"/>
    </source>
</evidence>
<dbReference type="Proteomes" id="UP000189677">
    <property type="component" value="Chromosome"/>
</dbReference>
<dbReference type="GO" id="GO:0008233">
    <property type="term" value="F:peptidase activity"/>
    <property type="evidence" value="ECO:0007669"/>
    <property type="project" value="InterPro"/>
</dbReference>
<feature type="transmembrane region" description="Helical" evidence="3">
    <location>
        <begin position="207"/>
        <end position="227"/>
    </location>
</feature>
<feature type="transmembrane region" description="Helical" evidence="3">
    <location>
        <begin position="28"/>
        <end position="49"/>
    </location>
</feature>
<reference evidence="6 7" key="1">
    <citation type="submission" date="2016-11" db="EMBL/GenBank/DDBJ databases">
        <title>Complete genome sequence of Streptomyces niveus SCSIO 3406.</title>
        <authorList>
            <person name="Zhu Q."/>
            <person name="Cheng W."/>
            <person name="Song Y."/>
            <person name="Li Q."/>
            <person name="Ju J."/>
        </authorList>
    </citation>
    <scope>NUCLEOTIDE SEQUENCE [LARGE SCALE GENOMIC DNA]</scope>
    <source>
        <strain evidence="6 7">SCSIO 3406</strain>
    </source>
</reference>
<proteinExistence type="predicted"/>
<organism evidence="6 7">
    <name type="scientific">Streptomyces niveus</name>
    <name type="common">Streptomyces spheroides</name>
    <dbReference type="NCBI Taxonomy" id="193462"/>
    <lineage>
        <taxon>Bacteria</taxon>
        <taxon>Bacillati</taxon>
        <taxon>Actinomycetota</taxon>
        <taxon>Actinomycetes</taxon>
        <taxon>Kitasatosporales</taxon>
        <taxon>Streptomycetaceae</taxon>
        <taxon>Streptomyces</taxon>
    </lineage>
</organism>
<feature type="transmembrane region" description="Helical" evidence="3">
    <location>
        <begin position="430"/>
        <end position="450"/>
    </location>
</feature>
<sequence length="1739" mass="186850">MWCVLQLLLLSWPARTVGWPTVLLAFGIGAYGCGVLSVLIEAVVTRQLAAADETSMRTVMDTAMWTTAPAAEELLKILPLALAAWALRGRVQWGLTDFVVLGAAVGVGFGLLESILQFAFAPDVRVRPIESAGGWSVATRLFEAPFVSGFPELLGHWFPAAVGTLELGSATATVPVDNHVAWSALGGLAVGLVVCGHRWWVRAAGLLPLLAAVGLHTAVNYIAALPSAHGAPREWYDRIVASGLWVVLGCLVAAVVWDVRTRRAGRSREAGVRLRGEREGAAGGSAGSGGGAAGGGGAGWGSGAALLNYALLRAPWTTLIALRYARRRRTLFHVTTHPRARPEHVAALRDELAARTAELDATSDPEAWRGTSIREAWRRVRARGAGRLPWWEKTVLVLGLALLIPSALVAATFAFEGTEGLEEYFTEGRGWQLLIGCGLAGLLLAAFRLVMTWRSLRLVRTLPAAEPHAAALLRLGLVAGSLCAGALLLSRAGTIAENGKVLPDHLIVSFVLEKFLDVAPALILTLLMFALPFALPFGVATGGLGFLLPELLAMAAGRVLAPVAARAAAQVGARLAGRGALAWARNALRSGRGRFTRRSDEIRHGPTDPVDMATGRMFLPVTDVELPGVLPLVFSRRVDSGYRGGRWFGPAWASTADQRLEFDEHGAVFFTEDGMLLAYPHPVPGGDAVLPEESAGRARWPLARAADGSYTVTDPDAGQVRTFTAHGDSGVALLRTVTDRHGNRIAFTYDAEGAPVEIAHSGGYVLRLTTAGERITGLWLGEARVRAYGYDTEGRLTETYNSSDLPLRFAYDAAGRVTSWTDTNNRSYTYEYGGPDDDRVVAEGGEGGHYSFRLAYDGCEPSFPGLALTTLTAPDGATTRYLIDERRLVVGEIDANGAVSRTAHDAAGRVTAETDPLGRTTEFTYDEHGRPTGVRRPDGSTVAAELDAEGRPVRITDPAGQVWHQTFDAAGNRTSVTDPTGATTRCLYDGRGAPLAITDPLGATTRVRCDAAGLPVETTDPLGATTRLARDAFGRVVAVSDPLGAVTRFEWSTEGLLLRRTGPDGAAESWTYDGEGNTVTHTDADGGVTHHEYTHFDLLTARTGPDGARHSFTHDASTRLTGVTNSQGLTWSYAYDAAGHLVSETDFDGRTVRYGLDAAGQLVSRVDPLGVRAELRHDLLGRLVARDAGGEVTTFDWTAGDDLASATGPDAELLRTYDPAGRLLTETVDGRELRLSYDAAGRLSGRRTPAGAVTTYAYDAAGNRTELNASGRTLTVSRDAAGRETRLGWGDALSLTQTWDAAGRQRSRSYAGAAVPAVAYAWRPDGHLLAAGDARYTLDPAGRVTEVRAAADWSESYAYDTAGNQTGAAWPAGLAYPEATGPRTYTGTRVGTAGTVRYEYDAAGRTTLRQKPRLSRKPDNWRYVWNARDQLAAVTTPDGTTWRYAYDALGRRVSKQRLSTDGSVAEETRFSYQGTTLIEETSTSTDRTGAQTLTWDHDESTLTPLAQTTRYDTDTRFYAIITDLIGTPTHLIDEWGTTAWHARRTLWGTTTWPPDATAYTPLRFPGQYHDLETGHHYNLHRHYDPESAHYLTPDPLGLSPSPNPTAYVHNPLTWCDPLGLAPDCGRTYGPGWFPAGAAGKVPDGWSGPAMSKSMRKSVTQGKPTKHGFIWSGPKQSSIRIDKGDPNGKPTQRVDHVVINDTGKVLGRDGKPITGSVANDYNNSHIPYSEWINWKSWNAP</sequence>
<feature type="domain" description="DUF6531" evidence="4">
    <location>
        <begin position="608"/>
        <end position="679"/>
    </location>
</feature>
<feature type="compositionally biased region" description="Basic and acidic residues" evidence="2">
    <location>
        <begin position="1679"/>
        <end position="1692"/>
    </location>
</feature>
<dbReference type="InterPro" id="IPR031325">
    <property type="entry name" value="RHS_repeat"/>
</dbReference>